<dbReference type="InterPro" id="IPR037171">
    <property type="entry name" value="NagB/RpiA_transferase-like"/>
</dbReference>
<dbReference type="OrthoDB" id="9794157at2"/>
<evidence type="ECO:0000313" key="2">
    <source>
        <dbReference type="EMBL" id="AKJ68963.1"/>
    </source>
</evidence>
<keyword evidence="3" id="KW-1185">Reference proteome</keyword>
<dbReference type="SUPFAM" id="SSF100950">
    <property type="entry name" value="NagB/RpiA/CoA transferase-like"/>
    <property type="match status" value="1"/>
</dbReference>
<dbReference type="PANTHER" id="PTHR43682:SF1">
    <property type="entry name" value="LACTATE UTILIZATION PROTEIN C"/>
    <property type="match status" value="1"/>
</dbReference>
<feature type="domain" description="LUD" evidence="1">
    <location>
        <begin position="84"/>
        <end position="217"/>
    </location>
</feature>
<proteinExistence type="predicted"/>
<dbReference type="PATRIC" id="fig|445709.3.peg.2728"/>
<dbReference type="STRING" id="445709.ABW99_12855"/>
<dbReference type="PANTHER" id="PTHR43682">
    <property type="entry name" value="LACTATE UTILIZATION PROTEIN C"/>
    <property type="match status" value="1"/>
</dbReference>
<evidence type="ECO:0000313" key="3">
    <source>
        <dbReference type="Proteomes" id="UP000036700"/>
    </source>
</evidence>
<dbReference type="Proteomes" id="UP000036700">
    <property type="component" value="Chromosome"/>
</dbReference>
<dbReference type="KEGG" id="ptx:ABW99_12855"/>
<accession>A0A0G3EPI0</accession>
<sequence>MDTSAARQRILARIRSAQQRPAEVTQAERDAAEDYLQRHPEGPRPVLPADRVARFVEQAQALSTTVQAIGAMSGVPSAVAAYLGELNLPAQAIAWNTLSDLPWQAAGCQVEFRPPRDADLVGVTGCFCAVAETGALVLASGPDTFASAGLLPETHIAIVPASRIVDAHEDAFNLVRHELGQLPRALNIIAGPSRTGDIEQTIILGAHGPYRVHVLLVNDV</sequence>
<dbReference type="AlphaFoldDB" id="A0A0G3EPI0"/>
<protein>
    <recommendedName>
        <fullName evidence="1">LUD domain-containing protein</fullName>
    </recommendedName>
</protein>
<evidence type="ECO:0000259" key="1">
    <source>
        <dbReference type="Pfam" id="PF02589"/>
    </source>
</evidence>
<dbReference type="RefSeq" id="WP_047214860.1">
    <property type="nucleotide sequence ID" value="NZ_CP011568.3"/>
</dbReference>
<dbReference type="InterPro" id="IPR024185">
    <property type="entry name" value="FTHF_cligase-like_sf"/>
</dbReference>
<name>A0A0G3EPI0_9BURK</name>
<gene>
    <name evidence="2" type="ORF">ABW99_12855</name>
</gene>
<dbReference type="EMBL" id="CP011568">
    <property type="protein sequence ID" value="AKJ68963.1"/>
    <property type="molecule type" value="Genomic_DNA"/>
</dbReference>
<dbReference type="Gene3D" id="3.40.50.10420">
    <property type="entry name" value="NagB/RpiA/CoA transferase-like"/>
    <property type="match status" value="1"/>
</dbReference>
<reference evidence="3" key="1">
    <citation type="submission" date="2015-06" db="EMBL/GenBank/DDBJ databases">
        <authorList>
            <person name="Lim Y.L."/>
            <person name="Ee R."/>
            <person name="Yong D."/>
            <person name="How K.Y."/>
            <person name="Yin W.F."/>
            <person name="Chan K.G."/>
        </authorList>
    </citation>
    <scope>NUCLEOTIDE SEQUENCE [LARGE SCALE GENOMIC DNA]</scope>
    <source>
        <strain evidence="3">DSM 25325</strain>
    </source>
</reference>
<organism evidence="2 3">
    <name type="scientific">Pandoraea thiooxydans</name>
    <dbReference type="NCBI Taxonomy" id="445709"/>
    <lineage>
        <taxon>Bacteria</taxon>
        <taxon>Pseudomonadati</taxon>
        <taxon>Pseudomonadota</taxon>
        <taxon>Betaproteobacteria</taxon>
        <taxon>Burkholderiales</taxon>
        <taxon>Burkholderiaceae</taxon>
        <taxon>Pandoraea</taxon>
    </lineage>
</organism>
<dbReference type="Pfam" id="PF02589">
    <property type="entry name" value="LUD_dom"/>
    <property type="match status" value="1"/>
</dbReference>
<dbReference type="InterPro" id="IPR003741">
    <property type="entry name" value="LUD_dom"/>
</dbReference>